<sequence>MPARLIPQCTVMLLDVAVAAGAPQPDAAVLKQRVQGLLASALQKLPEEGRLAVESGSTAVVCFVSDPQDGLRAAMRLRDEVARHPGAQLSVRVALNIGPVQVAADPHDHLHVTGEGIHHAIEIRDRAEPNEVVVSHSYHQLLSQLDPALAGRFAAFSRGQSRAVRLYAAPIRTAARSDATRQMDITPSELDVIEHTLHRFIGAAAVPLMQDEIERRATLQDFVAAVAAGVAHPQQREVFLQALQRALPDRRF</sequence>
<name>A0ABW0NLH6_9BURK</name>
<gene>
    <name evidence="2" type="ORF">ACFPOE_20845</name>
</gene>
<comment type="caution">
    <text evidence="2">The sequence shown here is derived from an EMBL/GenBank/DDBJ whole genome shotgun (WGS) entry which is preliminary data.</text>
</comment>
<dbReference type="SUPFAM" id="SSF55073">
    <property type="entry name" value="Nucleotide cyclase"/>
    <property type="match status" value="1"/>
</dbReference>
<keyword evidence="3" id="KW-1185">Reference proteome</keyword>
<dbReference type="RefSeq" id="WP_376852248.1">
    <property type="nucleotide sequence ID" value="NZ_JBHSMF010000010.1"/>
</dbReference>
<organism evidence="2 3">
    <name type="scientific">Caenimonas terrae</name>
    <dbReference type="NCBI Taxonomy" id="696074"/>
    <lineage>
        <taxon>Bacteria</taxon>
        <taxon>Pseudomonadati</taxon>
        <taxon>Pseudomonadota</taxon>
        <taxon>Betaproteobacteria</taxon>
        <taxon>Burkholderiales</taxon>
        <taxon>Comamonadaceae</taxon>
        <taxon>Caenimonas</taxon>
    </lineage>
</organism>
<dbReference type="InterPro" id="IPR058395">
    <property type="entry name" value="DUF8082"/>
</dbReference>
<evidence type="ECO:0000313" key="3">
    <source>
        <dbReference type="Proteomes" id="UP001596037"/>
    </source>
</evidence>
<proteinExistence type="predicted"/>
<evidence type="ECO:0000259" key="1">
    <source>
        <dbReference type="Pfam" id="PF26309"/>
    </source>
</evidence>
<accession>A0ABW0NLH6</accession>
<protein>
    <recommendedName>
        <fullName evidence="1">DUF8082 domain-containing protein</fullName>
    </recommendedName>
</protein>
<reference evidence="3" key="1">
    <citation type="journal article" date="2019" name="Int. J. Syst. Evol. Microbiol.">
        <title>The Global Catalogue of Microorganisms (GCM) 10K type strain sequencing project: providing services to taxonomists for standard genome sequencing and annotation.</title>
        <authorList>
            <consortium name="The Broad Institute Genomics Platform"/>
            <consortium name="The Broad Institute Genome Sequencing Center for Infectious Disease"/>
            <person name="Wu L."/>
            <person name="Ma J."/>
        </authorList>
    </citation>
    <scope>NUCLEOTIDE SEQUENCE [LARGE SCALE GENOMIC DNA]</scope>
    <source>
        <strain evidence="3">CCUG 57401</strain>
    </source>
</reference>
<dbReference type="InterPro" id="IPR029787">
    <property type="entry name" value="Nucleotide_cyclase"/>
</dbReference>
<dbReference type="Pfam" id="PF26309">
    <property type="entry name" value="DUF8082"/>
    <property type="match status" value="1"/>
</dbReference>
<evidence type="ECO:0000313" key="2">
    <source>
        <dbReference type="EMBL" id="MFC5500003.1"/>
    </source>
</evidence>
<feature type="domain" description="DUF8082" evidence="1">
    <location>
        <begin position="190"/>
        <end position="247"/>
    </location>
</feature>
<dbReference type="Proteomes" id="UP001596037">
    <property type="component" value="Unassembled WGS sequence"/>
</dbReference>
<dbReference type="EMBL" id="JBHSMF010000010">
    <property type="protein sequence ID" value="MFC5500003.1"/>
    <property type="molecule type" value="Genomic_DNA"/>
</dbReference>
<dbReference type="Gene3D" id="3.30.70.1230">
    <property type="entry name" value="Nucleotide cyclase"/>
    <property type="match status" value="1"/>
</dbReference>